<keyword evidence="1" id="KW-0812">Transmembrane</keyword>
<comment type="caution">
    <text evidence="2">The sequence shown here is derived from an EMBL/GenBank/DDBJ whole genome shotgun (WGS) entry which is preliminary data.</text>
</comment>
<evidence type="ECO:0000256" key="1">
    <source>
        <dbReference type="SAM" id="Phobius"/>
    </source>
</evidence>
<gene>
    <name evidence="2" type="ORF">ACFPM8_16075</name>
</gene>
<dbReference type="RefSeq" id="WP_378998810.1">
    <property type="nucleotide sequence ID" value="NZ_JBHSMT010000027.1"/>
</dbReference>
<sequence length="254" mass="28805">MNKITSSGGNQALEKRPSLAVRAVKNIKICLVILPIVFLGWASCSLLCWPVLLGLQKITDTFFIPYPSASYRSMNLLSHMGLLDFPRSFVGAFGVIFLNAPLGFLIMFWGIFCFCIAYNIVEAWRKLPKRNKALRSARQRELLLRTLKQFVVGTGVFFVLCIPFLRRYEVITADSICVKEFFDWHEQVYPLASLQRIQRVVTGKGLISWDLHFAGGPVYSTTAPDMQVLEQLLSRPGVASNVEVRGHQLYLRKE</sequence>
<name>A0ABW0MCC8_9BURK</name>
<evidence type="ECO:0000313" key="3">
    <source>
        <dbReference type="Proteomes" id="UP001596045"/>
    </source>
</evidence>
<keyword evidence="3" id="KW-1185">Reference proteome</keyword>
<dbReference type="EMBL" id="JBHSMT010000027">
    <property type="protein sequence ID" value="MFC5475479.1"/>
    <property type="molecule type" value="Genomic_DNA"/>
</dbReference>
<organism evidence="2 3">
    <name type="scientific">Paraherbaspirillum soli</name>
    <dbReference type="NCBI Taxonomy" id="631222"/>
    <lineage>
        <taxon>Bacteria</taxon>
        <taxon>Pseudomonadati</taxon>
        <taxon>Pseudomonadota</taxon>
        <taxon>Betaproteobacteria</taxon>
        <taxon>Burkholderiales</taxon>
        <taxon>Oxalobacteraceae</taxon>
        <taxon>Paraherbaspirillum</taxon>
    </lineage>
</organism>
<feature type="transmembrane region" description="Helical" evidence="1">
    <location>
        <begin position="29"/>
        <end position="52"/>
    </location>
</feature>
<accession>A0ABW0MCC8</accession>
<proteinExistence type="predicted"/>
<evidence type="ECO:0000313" key="2">
    <source>
        <dbReference type="EMBL" id="MFC5475479.1"/>
    </source>
</evidence>
<feature type="transmembrane region" description="Helical" evidence="1">
    <location>
        <begin position="142"/>
        <end position="165"/>
    </location>
</feature>
<protein>
    <submittedName>
        <fullName evidence="2">Uncharacterized protein</fullName>
    </submittedName>
</protein>
<keyword evidence="1" id="KW-1133">Transmembrane helix</keyword>
<feature type="transmembrane region" description="Helical" evidence="1">
    <location>
        <begin position="89"/>
        <end position="121"/>
    </location>
</feature>
<keyword evidence="1" id="KW-0472">Membrane</keyword>
<dbReference type="Proteomes" id="UP001596045">
    <property type="component" value="Unassembled WGS sequence"/>
</dbReference>
<reference evidence="3" key="1">
    <citation type="journal article" date="2019" name="Int. J. Syst. Evol. Microbiol.">
        <title>The Global Catalogue of Microorganisms (GCM) 10K type strain sequencing project: providing services to taxonomists for standard genome sequencing and annotation.</title>
        <authorList>
            <consortium name="The Broad Institute Genomics Platform"/>
            <consortium name="The Broad Institute Genome Sequencing Center for Infectious Disease"/>
            <person name="Wu L."/>
            <person name="Ma J."/>
        </authorList>
    </citation>
    <scope>NUCLEOTIDE SEQUENCE [LARGE SCALE GENOMIC DNA]</scope>
    <source>
        <strain evidence="3">JCM 17066</strain>
    </source>
</reference>